<dbReference type="AlphaFoldDB" id="A0AAE9VQS7"/>
<proteinExistence type="inferred from homology"/>
<dbReference type="Gene3D" id="3.30.300.90">
    <property type="entry name" value="BolA-like"/>
    <property type="match status" value="1"/>
</dbReference>
<dbReference type="RefSeq" id="WP_269819507.1">
    <property type="nucleotide sequence ID" value="NZ_CP114976.1"/>
</dbReference>
<protein>
    <submittedName>
        <fullName evidence="3">BolA family transcriptional regulator</fullName>
    </submittedName>
</protein>
<dbReference type="EMBL" id="CP114976">
    <property type="protein sequence ID" value="WBE26586.1"/>
    <property type="molecule type" value="Genomic_DNA"/>
</dbReference>
<dbReference type="GO" id="GO:0005829">
    <property type="term" value="C:cytosol"/>
    <property type="evidence" value="ECO:0007669"/>
    <property type="project" value="TreeGrafter"/>
</dbReference>
<dbReference type="Proteomes" id="UP001212189">
    <property type="component" value="Chromosome"/>
</dbReference>
<dbReference type="InterPro" id="IPR050961">
    <property type="entry name" value="BolA/IbaG_stress_morph_reg"/>
</dbReference>
<dbReference type="PANTHER" id="PTHR46229">
    <property type="entry name" value="BOLA TRANSCRIPTION REGULATOR"/>
    <property type="match status" value="1"/>
</dbReference>
<dbReference type="GO" id="GO:0006351">
    <property type="term" value="P:DNA-templated transcription"/>
    <property type="evidence" value="ECO:0007669"/>
    <property type="project" value="TreeGrafter"/>
</dbReference>
<dbReference type="PANTHER" id="PTHR46229:SF2">
    <property type="entry name" value="BOLA-LIKE PROTEIN 1"/>
    <property type="match status" value="1"/>
</dbReference>
<dbReference type="InterPro" id="IPR036065">
    <property type="entry name" value="BolA-like_sf"/>
</dbReference>
<sequence length="101" mass="11563">MMMMEKIETALAVLQPQELQIEDESHMHSRGQESHFKVVLVSAEFTDVRKVQRHQKVYAALGDLMQQFHALALHTFSPEEWQAELAIPDSPHCRGGSLHDK</sequence>
<evidence type="ECO:0000256" key="2">
    <source>
        <dbReference type="RuleBase" id="RU003860"/>
    </source>
</evidence>
<accession>A0AAE9VQS7</accession>
<keyword evidence="4" id="KW-1185">Reference proteome</keyword>
<dbReference type="InterPro" id="IPR002634">
    <property type="entry name" value="BolA"/>
</dbReference>
<evidence type="ECO:0000313" key="4">
    <source>
        <dbReference type="Proteomes" id="UP001212189"/>
    </source>
</evidence>
<dbReference type="PIRSF" id="PIRSF003113">
    <property type="entry name" value="BolA"/>
    <property type="match status" value="1"/>
</dbReference>
<dbReference type="Pfam" id="PF01722">
    <property type="entry name" value="BolA"/>
    <property type="match status" value="1"/>
</dbReference>
<evidence type="ECO:0000256" key="1">
    <source>
        <dbReference type="ARBA" id="ARBA00005578"/>
    </source>
</evidence>
<reference evidence="3 4" key="1">
    <citation type="submission" date="2022-12" db="EMBL/GenBank/DDBJ databases">
        <title>Coexistence and Characterization of a Novel Tigecycline Resistance gene tet(X) variant and blaNDM-1 in a Pseudomonas caeni Isolate of Chicken Origin.</title>
        <authorList>
            <person name="Lu X."/>
            <person name="Zhang L."/>
            <person name="Li R."/>
            <person name="Wang Z."/>
        </authorList>
    </citation>
    <scope>NUCLEOTIDE SEQUENCE [LARGE SCALE GENOMIC DNA]</scope>
    <source>
        <strain evidence="3 4">CE14</strain>
    </source>
</reference>
<comment type="similarity">
    <text evidence="1 2">Belongs to the BolA/IbaG family.</text>
</comment>
<organism evidence="3 4">
    <name type="scientific">Denitrificimonas caeni</name>
    <dbReference type="NCBI Taxonomy" id="521720"/>
    <lineage>
        <taxon>Bacteria</taxon>
        <taxon>Pseudomonadati</taxon>
        <taxon>Pseudomonadota</taxon>
        <taxon>Gammaproteobacteria</taxon>
        <taxon>Pseudomonadales</taxon>
        <taxon>Pseudomonadaceae</taxon>
        <taxon>Denitrificimonas</taxon>
    </lineage>
</organism>
<dbReference type="SUPFAM" id="SSF82657">
    <property type="entry name" value="BolA-like"/>
    <property type="match status" value="1"/>
</dbReference>
<gene>
    <name evidence="3" type="ORF">O6P33_09245</name>
</gene>
<evidence type="ECO:0000313" key="3">
    <source>
        <dbReference type="EMBL" id="WBE26586.1"/>
    </source>
</evidence>
<dbReference type="KEGG" id="dce:O6P33_09245"/>
<name>A0AAE9VQS7_9GAMM</name>